<dbReference type="PANTHER" id="PTHR33371:SF19">
    <property type="entry name" value="MCE-FAMILY PROTEIN MCE4A"/>
    <property type="match status" value="1"/>
</dbReference>
<dbReference type="InterPro" id="IPR052336">
    <property type="entry name" value="MlaD_Phospholipid_Transporter"/>
</dbReference>
<comment type="caution">
    <text evidence="3">The sequence shown here is derived from an EMBL/GenBank/DDBJ whole genome shotgun (WGS) entry which is preliminary data.</text>
</comment>
<dbReference type="Pfam" id="PF11887">
    <property type="entry name" value="Mce4_CUP1"/>
    <property type="match status" value="1"/>
</dbReference>
<dbReference type="EMBL" id="LQPC01000037">
    <property type="protein sequence ID" value="ORV86176.1"/>
    <property type="molecule type" value="Genomic_DNA"/>
</dbReference>
<evidence type="ECO:0000259" key="1">
    <source>
        <dbReference type="Pfam" id="PF02470"/>
    </source>
</evidence>
<dbReference type="RefSeq" id="WP_085176103.1">
    <property type="nucleotide sequence ID" value="NZ_LQPC01000037.1"/>
</dbReference>
<reference evidence="3 4" key="1">
    <citation type="submission" date="2016-01" db="EMBL/GenBank/DDBJ databases">
        <title>The new phylogeny of the genus Mycobacterium.</title>
        <authorList>
            <person name="Tarcisio F."/>
            <person name="Conor M."/>
            <person name="Antonella G."/>
            <person name="Elisabetta G."/>
            <person name="Giulia F.S."/>
            <person name="Sara T."/>
            <person name="Anna F."/>
            <person name="Clotilde B."/>
            <person name="Roberto B."/>
            <person name="Veronica D.S."/>
            <person name="Fabio R."/>
            <person name="Monica P."/>
            <person name="Olivier J."/>
            <person name="Enrico T."/>
            <person name="Nicola S."/>
        </authorList>
    </citation>
    <scope>NUCLEOTIDE SEQUENCE [LARGE SCALE GENOMIC DNA]</scope>
    <source>
        <strain evidence="3 4">DSM 45541</strain>
    </source>
</reference>
<dbReference type="InterPro" id="IPR005693">
    <property type="entry name" value="Mce"/>
</dbReference>
<dbReference type="PANTHER" id="PTHR33371">
    <property type="entry name" value="INTERMEMBRANE PHOSPHOLIPID TRANSPORT SYSTEM BINDING PROTEIN MLAD-RELATED"/>
    <property type="match status" value="1"/>
</dbReference>
<proteinExistence type="predicted"/>
<sequence length="397" mass="42386">MSSNRVRVLAGLSLITVVFLAAGLSVTLFRGDLTRTAAVTVLSQRAGLVMNPDAKVKMQGITVGKVGSIELLPDGRSALHLELNPDQMAMIPANVGVDITSSTVFGAKFVDLIPPSQPASSALSAGQVLEGDHVTVEINTVFERLTTLLDTIDPVKLNETLGQLSRALDGRGQKINQMLADLDAFLTRFGPSVPNLRRDLETLPAVVSAYADAAPDFLEVLERSTRISETLVAQQSNLDALLVSTIGFGEIGNAVLAENRGPLDDLLEILAPTTDLLYEYRQNVDCTLKGLVPFTQGVPLPEPGIMVSIGFTWGIERYRYPGDLPKVAASGGSNCDKVGMPELEPQQISPFLVTDIGGNRWRYGNDGIVLNSDGLKQLLFGPIDGPPRNSSQIGMPG</sequence>
<protein>
    <submittedName>
        <fullName evidence="3">MCE-family protein</fullName>
    </submittedName>
</protein>
<organism evidence="3 4">
    <name type="scientific">Mycolicibacterium iranicum</name>
    <name type="common">Mycobacterium iranicum</name>
    <dbReference type="NCBI Taxonomy" id="912594"/>
    <lineage>
        <taxon>Bacteria</taxon>
        <taxon>Bacillati</taxon>
        <taxon>Actinomycetota</taxon>
        <taxon>Actinomycetes</taxon>
        <taxon>Mycobacteriales</taxon>
        <taxon>Mycobacteriaceae</taxon>
        <taxon>Mycolicibacterium</taxon>
    </lineage>
</organism>
<dbReference type="Proteomes" id="UP000193622">
    <property type="component" value="Unassembled WGS sequence"/>
</dbReference>
<evidence type="ECO:0000313" key="4">
    <source>
        <dbReference type="Proteomes" id="UP000193622"/>
    </source>
</evidence>
<accession>A0A1X1WHU8</accession>
<gene>
    <name evidence="3" type="ORF">AWC12_18995</name>
</gene>
<dbReference type="NCBIfam" id="TIGR00996">
    <property type="entry name" value="Mtu_fam_mce"/>
    <property type="match status" value="1"/>
</dbReference>
<name>A0A1X1WHU8_MYCIR</name>
<feature type="domain" description="Mce/MlaD" evidence="1">
    <location>
        <begin position="38"/>
        <end position="115"/>
    </location>
</feature>
<dbReference type="AlphaFoldDB" id="A0A1X1WHU8"/>
<dbReference type="InterPro" id="IPR024516">
    <property type="entry name" value="Mce_C"/>
</dbReference>
<dbReference type="InterPro" id="IPR003399">
    <property type="entry name" value="Mce/MlaD"/>
</dbReference>
<dbReference type="GO" id="GO:0051701">
    <property type="term" value="P:biological process involved in interaction with host"/>
    <property type="evidence" value="ECO:0007669"/>
    <property type="project" value="TreeGrafter"/>
</dbReference>
<feature type="domain" description="Mammalian cell entry C-terminal" evidence="2">
    <location>
        <begin position="121"/>
        <end position="332"/>
    </location>
</feature>
<evidence type="ECO:0000259" key="2">
    <source>
        <dbReference type="Pfam" id="PF11887"/>
    </source>
</evidence>
<dbReference type="Pfam" id="PF02470">
    <property type="entry name" value="MlaD"/>
    <property type="match status" value="1"/>
</dbReference>
<evidence type="ECO:0000313" key="3">
    <source>
        <dbReference type="EMBL" id="ORV86176.1"/>
    </source>
</evidence>
<dbReference type="GO" id="GO:0005576">
    <property type="term" value="C:extracellular region"/>
    <property type="evidence" value="ECO:0007669"/>
    <property type="project" value="TreeGrafter"/>
</dbReference>